<dbReference type="PANTHER" id="PTHR33112">
    <property type="entry name" value="DOMAIN PROTEIN, PUTATIVE-RELATED"/>
    <property type="match status" value="1"/>
</dbReference>
<reference evidence="2" key="1">
    <citation type="submission" date="2022-09" db="EMBL/GenBank/DDBJ databases">
        <title>Fusarium specimens isolated from Avocado Roots.</title>
        <authorList>
            <person name="Stajich J."/>
            <person name="Roper C."/>
            <person name="Heimlech-Rivalta G."/>
        </authorList>
    </citation>
    <scope>NUCLEOTIDE SEQUENCE</scope>
    <source>
        <strain evidence="2">CF00136</strain>
    </source>
</reference>
<dbReference type="AlphaFoldDB" id="A0A9W8V7H6"/>
<evidence type="ECO:0000259" key="1">
    <source>
        <dbReference type="Pfam" id="PF06985"/>
    </source>
</evidence>
<keyword evidence="3" id="KW-1185">Reference proteome</keyword>
<name>A0A9W8V7H6_9HYPO</name>
<sequence length="498" mass="56766">MSFYVDPDYKGPTPLKAQLGLPILPSPGSAQDFALINGWINLCDRTHDCVSPMSHQESLSQMPTRLIHVGAKDAPFLRLVDTKQENVTGKYIALSHCWGKLPKEERFCTYIDNIQDLKQHIPFNKLPQTFKDAITTTQALRVRYLWIDSLCIIQEDPEDWKIEAARMEDVFNSAYCTIAASSSSSSLDGFLGYRRERAVIGINTAKGPLYLAENIDDFQKDVERGILNTRGWVFQERALSRRTIHFTYTQVYWECGHGVHCETLAHLRNRESELLGDSKFPHYGLCKHKADSISLVQYLYETYSGLNLTKQTDRSKALLGLQTRLGRTFQSPAEYGVLSIYFARLLLWQRHQTLPLVQILYPDDQAVPTWSWMSLMGRISYLDVPFGKVNWTGDVENPFSSQNDNSWDGRLQAKAHELSIDEDELKIRMVPDLTYNKLSMESIKCVVVGTGKMANKDGKTDQYVLMIHERSPGIYTRIGVGTFLDIHIRPQSIPVCII</sequence>
<feature type="domain" description="Heterokaryon incompatibility" evidence="1">
    <location>
        <begin position="91"/>
        <end position="236"/>
    </location>
</feature>
<dbReference type="InterPro" id="IPR010730">
    <property type="entry name" value="HET"/>
</dbReference>
<dbReference type="Pfam" id="PF06985">
    <property type="entry name" value="HET"/>
    <property type="match status" value="1"/>
</dbReference>
<gene>
    <name evidence="2" type="ORF">NW762_013384</name>
</gene>
<dbReference type="OrthoDB" id="5125733at2759"/>
<evidence type="ECO:0000313" key="3">
    <source>
        <dbReference type="Proteomes" id="UP001152049"/>
    </source>
</evidence>
<comment type="caution">
    <text evidence="2">The sequence shown here is derived from an EMBL/GenBank/DDBJ whole genome shotgun (WGS) entry which is preliminary data.</text>
</comment>
<dbReference type="EMBL" id="JAOQAZ010000041">
    <property type="protein sequence ID" value="KAJ4246832.1"/>
    <property type="molecule type" value="Genomic_DNA"/>
</dbReference>
<organism evidence="2 3">
    <name type="scientific">Fusarium torreyae</name>
    <dbReference type="NCBI Taxonomy" id="1237075"/>
    <lineage>
        <taxon>Eukaryota</taxon>
        <taxon>Fungi</taxon>
        <taxon>Dikarya</taxon>
        <taxon>Ascomycota</taxon>
        <taxon>Pezizomycotina</taxon>
        <taxon>Sordariomycetes</taxon>
        <taxon>Hypocreomycetidae</taxon>
        <taxon>Hypocreales</taxon>
        <taxon>Nectriaceae</taxon>
        <taxon>Fusarium</taxon>
    </lineage>
</organism>
<dbReference type="Proteomes" id="UP001152049">
    <property type="component" value="Unassembled WGS sequence"/>
</dbReference>
<accession>A0A9W8V7H6</accession>
<dbReference type="PANTHER" id="PTHR33112:SF10">
    <property type="entry name" value="TOL"/>
    <property type="match status" value="1"/>
</dbReference>
<proteinExistence type="predicted"/>
<evidence type="ECO:0000313" key="2">
    <source>
        <dbReference type="EMBL" id="KAJ4246832.1"/>
    </source>
</evidence>
<protein>
    <recommendedName>
        <fullName evidence="1">Heterokaryon incompatibility domain-containing protein</fullName>
    </recommendedName>
</protein>